<dbReference type="GO" id="GO:0005509">
    <property type="term" value="F:calcium ion binding"/>
    <property type="evidence" value="ECO:0007669"/>
    <property type="project" value="InterPro"/>
</dbReference>
<protein>
    <submittedName>
        <fullName evidence="2">Ependymin-related protein</fullName>
    </submittedName>
</protein>
<evidence type="ECO:0000256" key="1">
    <source>
        <dbReference type="SAM" id="SignalP"/>
    </source>
</evidence>
<dbReference type="PANTHER" id="PTHR10697">
    <property type="entry name" value="MAMMALIAN EPENDYMIN-RELATED PROTEIN 1"/>
    <property type="match status" value="1"/>
</dbReference>
<organism evidence="2">
    <name type="scientific">Stichopus japonicus</name>
    <name type="common">Sea cucumber</name>
    <dbReference type="NCBI Taxonomy" id="307972"/>
    <lineage>
        <taxon>Eukaryota</taxon>
        <taxon>Metazoa</taxon>
        <taxon>Echinodermata</taxon>
        <taxon>Eleutherozoa</taxon>
        <taxon>Echinozoa</taxon>
        <taxon>Holothuroidea</taxon>
        <taxon>Aspidochirotacea</taxon>
        <taxon>Aspidochirotida</taxon>
        <taxon>Stichopodidae</taxon>
        <taxon>Apostichopus</taxon>
    </lineage>
</organism>
<reference evidence="2" key="1">
    <citation type="submission" date="2005-06" db="EMBL/GenBank/DDBJ databases">
        <title>Cloning and expression of ependymin-related gene in the regenerating intestine, Apostichopus japonicus Selenka.</title>
        <authorList>
            <person name="Zheng F.X."/>
            <person name="Sun X.Q."/>
            <person name="Zhang J.X."/>
        </authorList>
    </citation>
    <scope>NUCLEOTIDE SEQUENCE</scope>
</reference>
<dbReference type="InterPro" id="IPR001299">
    <property type="entry name" value="Ependymin"/>
</dbReference>
<feature type="signal peptide" evidence="1">
    <location>
        <begin position="1"/>
        <end position="16"/>
    </location>
</feature>
<name>Q106Q2_STIJA</name>
<dbReference type="GO" id="GO:0007160">
    <property type="term" value="P:cell-matrix adhesion"/>
    <property type="evidence" value="ECO:0007669"/>
    <property type="project" value="InterPro"/>
</dbReference>
<dbReference type="GO" id="GO:0005576">
    <property type="term" value="C:extracellular region"/>
    <property type="evidence" value="ECO:0007669"/>
    <property type="project" value="InterPro"/>
</dbReference>
<dbReference type="GO" id="GO:0005764">
    <property type="term" value="C:lysosome"/>
    <property type="evidence" value="ECO:0007669"/>
    <property type="project" value="TreeGrafter"/>
</dbReference>
<dbReference type="Pfam" id="PF00811">
    <property type="entry name" value="Ependymin"/>
    <property type="match status" value="1"/>
</dbReference>
<sequence>MIRVFILLMTVGAVLGTYIIQGNTAPTLTRVNTGPKPCQTIPQWEGRASEWNHITESNNRYIISFDGVGLRKRVLKEAKSFMPGERQYNYIMEFKTNTLYTINLNLNTCTVTNLTQPWQNHTIPTDATLEDEYELGAPGSGFRVREWSDRLPARRAESWIGIFTIASCWPIVEVFTDDEPQNPVSLTTRFFDLTPGIANMSVFDPPEICKNQTVHPEPEFEPELEFDPPITYQYFNVTIDDDKDSGPVNSFFKKGWNYFKSLF</sequence>
<evidence type="ECO:0000313" key="2">
    <source>
        <dbReference type="EMBL" id="AAZ43086.1"/>
    </source>
</evidence>
<dbReference type="PANTHER" id="PTHR10697:SF1">
    <property type="entry name" value="MAMMALIAN EPENDYMIN-RELATED PROTEIN 1"/>
    <property type="match status" value="1"/>
</dbReference>
<dbReference type="AlphaFoldDB" id="Q106Q2"/>
<accession>Q106Q2</accession>
<keyword evidence="1" id="KW-0732">Signal</keyword>
<proteinExistence type="evidence at transcript level"/>
<feature type="chain" id="PRO_5004179630" evidence="1">
    <location>
        <begin position="17"/>
        <end position="263"/>
    </location>
</feature>
<dbReference type="EMBL" id="DQ091001">
    <property type="protein sequence ID" value="AAZ43086.1"/>
    <property type="molecule type" value="mRNA"/>
</dbReference>